<evidence type="ECO:0000313" key="11">
    <source>
        <dbReference type="Proteomes" id="UP000231092"/>
    </source>
</evidence>
<dbReference type="InterPro" id="IPR011006">
    <property type="entry name" value="CheY-like_superfamily"/>
</dbReference>
<dbReference type="SUPFAM" id="SSF52172">
    <property type="entry name" value="CheY-like"/>
    <property type="match status" value="1"/>
</dbReference>
<protein>
    <recommendedName>
        <fullName evidence="1">Stage 0 sporulation protein A homolog</fullName>
    </recommendedName>
</protein>
<dbReference type="RefSeq" id="WP_100304181.1">
    <property type="nucleotide sequence ID" value="NZ_PGET01000001.1"/>
</dbReference>
<dbReference type="GO" id="GO:0000160">
    <property type="term" value="P:phosphorelay signal transduction system"/>
    <property type="evidence" value="ECO:0007669"/>
    <property type="project" value="InterPro"/>
</dbReference>
<feature type="modified residue" description="4-aspartylphosphate" evidence="6">
    <location>
        <position position="55"/>
    </location>
</feature>
<keyword evidence="3" id="KW-0238">DNA-binding</keyword>
<feature type="region of interest" description="Disordered" evidence="7">
    <location>
        <begin position="126"/>
        <end position="150"/>
    </location>
</feature>
<dbReference type="InterPro" id="IPR009057">
    <property type="entry name" value="Homeodomain-like_sf"/>
</dbReference>
<dbReference type="GO" id="GO:0043565">
    <property type="term" value="F:sequence-specific DNA binding"/>
    <property type="evidence" value="ECO:0007669"/>
    <property type="project" value="InterPro"/>
</dbReference>
<sequence>MYRLMIVEDEMIERIVLKKMLLKKFGEECQIFEAQNGKEAVEIFKREDIQVVILDIGMPGMNGIQAAEIMRKENKDCCLIFLTAYDRFDYAKKAISIRAMEYLLKPYSQKEVLNVVEEALRIAGEQGDKQEEIKPHTDREEEDTHPVLEEESDFSGSRLSVMTSMVEEYIRSNYMNDISMSETARAVGYSEPYFCRMFKLQFGQSFTSYLAEYRVEEAKKLLAQPNVIVKEVGVRVGYLDSNYFTKVFKRLEGVNPSEYRMSSLKDLQS</sequence>
<dbReference type="Pfam" id="PF12833">
    <property type="entry name" value="HTH_18"/>
    <property type="match status" value="1"/>
</dbReference>
<feature type="domain" description="Response regulatory" evidence="9">
    <location>
        <begin position="3"/>
        <end position="120"/>
    </location>
</feature>
<dbReference type="PANTHER" id="PTHR43280">
    <property type="entry name" value="ARAC-FAMILY TRANSCRIPTIONAL REGULATOR"/>
    <property type="match status" value="1"/>
</dbReference>
<keyword evidence="4" id="KW-0804">Transcription</keyword>
<dbReference type="OrthoDB" id="1769137at2"/>
<evidence type="ECO:0000259" key="9">
    <source>
        <dbReference type="PROSITE" id="PS50110"/>
    </source>
</evidence>
<dbReference type="SMART" id="SM00342">
    <property type="entry name" value="HTH_ARAC"/>
    <property type="match status" value="1"/>
</dbReference>
<evidence type="ECO:0000313" key="10">
    <source>
        <dbReference type="EMBL" id="PJJ27557.1"/>
    </source>
</evidence>
<evidence type="ECO:0000259" key="8">
    <source>
        <dbReference type="PROSITE" id="PS01124"/>
    </source>
</evidence>
<dbReference type="CDD" id="cd17536">
    <property type="entry name" value="REC_YesN-like"/>
    <property type="match status" value="1"/>
</dbReference>
<comment type="caution">
    <text evidence="10">The sequence shown here is derived from an EMBL/GenBank/DDBJ whole genome shotgun (WGS) entry which is preliminary data.</text>
</comment>
<proteinExistence type="predicted"/>
<dbReference type="Pfam" id="PF00072">
    <property type="entry name" value="Response_reg"/>
    <property type="match status" value="1"/>
</dbReference>
<dbReference type="PANTHER" id="PTHR43280:SF2">
    <property type="entry name" value="HTH-TYPE TRANSCRIPTIONAL REGULATOR EXSA"/>
    <property type="match status" value="1"/>
</dbReference>
<reference evidence="10 11" key="1">
    <citation type="submission" date="2017-11" db="EMBL/GenBank/DDBJ databases">
        <title>Understudied soil microbes with underappreciated capabilities: Untangling the Clostridium saccharolyticum group.</title>
        <authorList>
            <person name="Leschine S."/>
        </authorList>
    </citation>
    <scope>NUCLEOTIDE SEQUENCE [LARGE SCALE GENOMIC DNA]</scope>
    <source>
        <strain evidence="10 11">18A</strain>
    </source>
</reference>
<dbReference type="PRINTS" id="PR00032">
    <property type="entry name" value="HTHARAC"/>
</dbReference>
<gene>
    <name evidence="10" type="ORF">H171_1026</name>
</gene>
<dbReference type="AlphaFoldDB" id="A0A2M8Z274"/>
<dbReference type="SMART" id="SM00448">
    <property type="entry name" value="REC"/>
    <property type="match status" value="1"/>
</dbReference>
<name>A0A2M8Z274_9FIRM</name>
<feature type="compositionally biased region" description="Basic and acidic residues" evidence="7">
    <location>
        <begin position="126"/>
        <end position="148"/>
    </location>
</feature>
<dbReference type="Proteomes" id="UP000231092">
    <property type="component" value="Unassembled WGS sequence"/>
</dbReference>
<evidence type="ECO:0000256" key="2">
    <source>
        <dbReference type="ARBA" id="ARBA00023015"/>
    </source>
</evidence>
<keyword evidence="6" id="KW-0597">Phosphoprotein</keyword>
<evidence type="ECO:0000256" key="3">
    <source>
        <dbReference type="ARBA" id="ARBA00023125"/>
    </source>
</evidence>
<dbReference type="Gene3D" id="3.40.50.2300">
    <property type="match status" value="1"/>
</dbReference>
<dbReference type="InterPro" id="IPR020449">
    <property type="entry name" value="Tscrpt_reg_AraC-type_HTH"/>
</dbReference>
<dbReference type="Gene3D" id="1.10.10.60">
    <property type="entry name" value="Homeodomain-like"/>
    <property type="match status" value="2"/>
</dbReference>
<dbReference type="InterPro" id="IPR018060">
    <property type="entry name" value="HTH_AraC"/>
</dbReference>
<evidence type="ECO:0000256" key="6">
    <source>
        <dbReference type="PROSITE-ProRule" id="PRU00169"/>
    </source>
</evidence>
<keyword evidence="2" id="KW-0805">Transcription regulation</keyword>
<dbReference type="SUPFAM" id="SSF46689">
    <property type="entry name" value="Homeodomain-like"/>
    <property type="match status" value="2"/>
</dbReference>
<dbReference type="PROSITE" id="PS01124">
    <property type="entry name" value="HTH_ARAC_FAMILY_2"/>
    <property type="match status" value="1"/>
</dbReference>
<dbReference type="PROSITE" id="PS50110">
    <property type="entry name" value="RESPONSE_REGULATORY"/>
    <property type="match status" value="1"/>
</dbReference>
<evidence type="ECO:0000256" key="7">
    <source>
        <dbReference type="SAM" id="MobiDB-lite"/>
    </source>
</evidence>
<comment type="function">
    <text evidence="5">May play the central regulatory role in sporulation. It may be an element of the effector pathway responsible for the activation of sporulation genes in response to nutritional stress. Spo0A may act in concert with spo0H (a sigma factor) to control the expression of some genes that are critical to the sporulation process.</text>
</comment>
<dbReference type="GO" id="GO:0003700">
    <property type="term" value="F:DNA-binding transcription factor activity"/>
    <property type="evidence" value="ECO:0007669"/>
    <property type="project" value="InterPro"/>
</dbReference>
<evidence type="ECO:0000256" key="1">
    <source>
        <dbReference type="ARBA" id="ARBA00018672"/>
    </source>
</evidence>
<evidence type="ECO:0000256" key="5">
    <source>
        <dbReference type="ARBA" id="ARBA00024867"/>
    </source>
</evidence>
<accession>A0A2M8Z274</accession>
<feature type="domain" description="HTH araC/xylS-type" evidence="8">
    <location>
        <begin position="164"/>
        <end position="262"/>
    </location>
</feature>
<dbReference type="PROSITE" id="PS00041">
    <property type="entry name" value="HTH_ARAC_FAMILY_1"/>
    <property type="match status" value="1"/>
</dbReference>
<dbReference type="InterPro" id="IPR001789">
    <property type="entry name" value="Sig_transdc_resp-reg_receiver"/>
</dbReference>
<dbReference type="EMBL" id="PGET01000001">
    <property type="protein sequence ID" value="PJJ27557.1"/>
    <property type="molecule type" value="Genomic_DNA"/>
</dbReference>
<organism evidence="10 11">
    <name type="scientific">[Clostridium] celerecrescens 18A</name>
    <dbReference type="NCBI Taxonomy" id="1286362"/>
    <lineage>
        <taxon>Bacteria</taxon>
        <taxon>Bacillati</taxon>
        <taxon>Bacillota</taxon>
        <taxon>Clostridia</taxon>
        <taxon>Lachnospirales</taxon>
        <taxon>Lachnospiraceae</taxon>
        <taxon>Lacrimispora</taxon>
    </lineage>
</organism>
<evidence type="ECO:0000256" key="4">
    <source>
        <dbReference type="ARBA" id="ARBA00023163"/>
    </source>
</evidence>
<dbReference type="InterPro" id="IPR018062">
    <property type="entry name" value="HTH_AraC-typ_CS"/>
</dbReference>